<dbReference type="SUPFAM" id="SSF47391">
    <property type="entry name" value="Dimerization-anchoring domain of cAMP-dependent PK regulatory subunit"/>
    <property type="match status" value="1"/>
</dbReference>
<evidence type="ECO:0000259" key="1">
    <source>
        <dbReference type="Pfam" id="PF24548"/>
    </source>
</evidence>
<organism evidence="2 3">
    <name type="scientific">Mya arenaria</name>
    <name type="common">Soft-shell clam</name>
    <dbReference type="NCBI Taxonomy" id="6604"/>
    <lineage>
        <taxon>Eukaryota</taxon>
        <taxon>Metazoa</taxon>
        <taxon>Spiralia</taxon>
        <taxon>Lophotrochozoa</taxon>
        <taxon>Mollusca</taxon>
        <taxon>Bivalvia</taxon>
        <taxon>Autobranchia</taxon>
        <taxon>Heteroconchia</taxon>
        <taxon>Euheterodonta</taxon>
        <taxon>Imparidentia</taxon>
        <taxon>Neoheterodontei</taxon>
        <taxon>Myida</taxon>
        <taxon>Myoidea</taxon>
        <taxon>Myidae</taxon>
        <taxon>Mya</taxon>
    </lineage>
</organism>
<dbReference type="Gene3D" id="1.20.890.10">
    <property type="entry name" value="cAMP-dependent protein kinase regulatory subunit, dimerization-anchoring domain"/>
    <property type="match status" value="1"/>
</dbReference>
<dbReference type="Proteomes" id="UP001164746">
    <property type="component" value="Chromosome 14"/>
</dbReference>
<protein>
    <submittedName>
        <fullName evidence="2">EFC10-like protein</fullName>
    </submittedName>
</protein>
<dbReference type="InterPro" id="IPR039879">
    <property type="entry name" value="EFC10"/>
</dbReference>
<dbReference type="PANTHER" id="PTHR21847">
    <property type="entry name" value="EF-HAND CALCIUM-BINDING DOMAIN-CONTAINING PROTEIN 10"/>
    <property type="match status" value="1"/>
</dbReference>
<dbReference type="PANTHER" id="PTHR21847:SF1">
    <property type="entry name" value="EF-HAND CALCIUM-BINDING DOMAIN-CONTAINING PROTEIN 10"/>
    <property type="match status" value="1"/>
</dbReference>
<sequence length="140" mass="16294">MADEEIQTPQREEETRQYLQEHRVLELFNNLTSQLIFSRPGDPKKFMIETLERLQKSKNTKRDYPCLFDDSNIQSVYGMLDPTNRGYITLKQYCEALDTLGIKDFEIRPEGAADDRISFETFLSEARSGLQRASATFTNQ</sequence>
<evidence type="ECO:0000313" key="2">
    <source>
        <dbReference type="EMBL" id="WAR25582.1"/>
    </source>
</evidence>
<dbReference type="EMBL" id="CP111025">
    <property type="protein sequence ID" value="WAR25582.1"/>
    <property type="molecule type" value="Genomic_DNA"/>
</dbReference>
<gene>
    <name evidence="2" type="ORF">MAR_011286</name>
</gene>
<reference evidence="2" key="1">
    <citation type="submission" date="2022-11" db="EMBL/GenBank/DDBJ databases">
        <title>Centuries of genome instability and evolution in soft-shell clam transmissible cancer (bioRxiv).</title>
        <authorList>
            <person name="Hart S.F.M."/>
            <person name="Yonemitsu M.A."/>
            <person name="Giersch R.M."/>
            <person name="Beal B.F."/>
            <person name="Arriagada G."/>
            <person name="Davis B.W."/>
            <person name="Ostrander E.A."/>
            <person name="Goff S.P."/>
            <person name="Metzger M.J."/>
        </authorList>
    </citation>
    <scope>NUCLEOTIDE SEQUENCE</scope>
    <source>
        <strain evidence="2">MELC-2E11</strain>
        <tissue evidence="2">Siphon/mantle</tissue>
    </source>
</reference>
<dbReference type="InterPro" id="IPR049760">
    <property type="entry name" value="DD_EFCAB10"/>
</dbReference>
<evidence type="ECO:0000313" key="3">
    <source>
        <dbReference type="Proteomes" id="UP001164746"/>
    </source>
</evidence>
<proteinExistence type="predicted"/>
<dbReference type="InterPro" id="IPR056587">
    <property type="entry name" value="EF_EFCAB10_C"/>
</dbReference>
<dbReference type="CDD" id="cd22976">
    <property type="entry name" value="DD_EFCAB10"/>
    <property type="match status" value="1"/>
</dbReference>
<feature type="domain" description="EFCAB10 C-terminal EF-hand" evidence="1">
    <location>
        <begin position="71"/>
        <end position="131"/>
    </location>
</feature>
<accession>A0ABY7FTV6</accession>
<keyword evidence="3" id="KW-1185">Reference proteome</keyword>
<name>A0ABY7FTV6_MYAAR</name>
<dbReference type="Pfam" id="PF24548">
    <property type="entry name" value="EF_EFCAB10_C"/>
    <property type="match status" value="1"/>
</dbReference>